<evidence type="ECO:0000313" key="5">
    <source>
        <dbReference type="EMBL" id="TGN24460.1"/>
    </source>
</evidence>
<comment type="function">
    <text evidence="4">Required for polymorphic O-glycosylation of the serine-rich repeat protein in this bacteria. A stabilizing protein that is part of the accessory SecA2/SecY2 system specifically required to export serine-rich repeat cell wall proteins usually encoded upstream in the same operon. The GtfA-GtfB complex adds GlcNAc from UDP-GlcNAc to the substrate protein, attaching the first sugar residue. Stabilizes the glycosylation activity of GtfA. Has no N-acetylglucosaminyl transferase activity on its own.</text>
</comment>
<evidence type="ECO:0000256" key="2">
    <source>
        <dbReference type="ARBA" id="ARBA00022475"/>
    </source>
</evidence>
<dbReference type="RefSeq" id="WP_126564940.1">
    <property type="nucleotide sequence ID" value="NZ_BMCY01000013.1"/>
</dbReference>
<comment type="similarity">
    <text evidence="4">Belongs to the GtfB family.</text>
</comment>
<name>A0A4Z1BGB0_9STAP</name>
<proteinExistence type="inferred from homology"/>
<dbReference type="GO" id="GO:0017122">
    <property type="term" value="C:protein N-acetylglucosaminyltransferase complex"/>
    <property type="evidence" value="ECO:0007669"/>
    <property type="project" value="UniProtKB-UniRule"/>
</dbReference>
<evidence type="ECO:0000256" key="4">
    <source>
        <dbReference type="HAMAP-Rule" id="MF_01473"/>
    </source>
</evidence>
<dbReference type="NCBIfam" id="TIGR02919">
    <property type="entry name" value="accessory Sec system glycosylation chaperone GtfB"/>
    <property type="match status" value="1"/>
</dbReference>
<dbReference type="GO" id="GO:0031647">
    <property type="term" value="P:regulation of protein stability"/>
    <property type="evidence" value="ECO:0007669"/>
    <property type="project" value="UniProtKB-UniRule"/>
</dbReference>
<accession>A0A4Z1BGB0</accession>
<keyword evidence="2 4" id="KW-1003">Cell membrane</keyword>
<evidence type="ECO:0000313" key="6">
    <source>
        <dbReference type="Proteomes" id="UP000297459"/>
    </source>
</evidence>
<dbReference type="HAMAP" id="MF_01473">
    <property type="entry name" value="GtfB"/>
    <property type="match status" value="1"/>
</dbReference>
<comment type="subcellular location">
    <subcellularLocation>
        <location evidence="4">Cell membrane</location>
        <topology evidence="4">Peripheral membrane protein</topology>
    </subcellularLocation>
</comment>
<evidence type="ECO:0000256" key="1">
    <source>
        <dbReference type="ARBA" id="ARBA00004922"/>
    </source>
</evidence>
<dbReference type="InterPro" id="IPR014268">
    <property type="entry name" value="GtfB"/>
</dbReference>
<keyword evidence="6" id="KW-1185">Reference proteome</keyword>
<dbReference type="AlphaFoldDB" id="A0A4Z1BGB0"/>
<evidence type="ECO:0000256" key="3">
    <source>
        <dbReference type="ARBA" id="ARBA00023136"/>
    </source>
</evidence>
<comment type="subunit">
    <text evidence="4">Forms a heterotetramer with 2 subunits each of GtfA and GtfB. Part of the accessory SecA2/SecY2 protein translocation apparatus.</text>
</comment>
<comment type="pathway">
    <text evidence="1 4">Protein modification; protein glycosylation.</text>
</comment>
<dbReference type="GO" id="GO:0005886">
    <property type="term" value="C:plasma membrane"/>
    <property type="evidence" value="ECO:0007669"/>
    <property type="project" value="UniProtKB-SubCell"/>
</dbReference>
<dbReference type="Proteomes" id="UP000297459">
    <property type="component" value="Unassembled WGS sequence"/>
</dbReference>
<comment type="caution">
    <text evidence="5">The sequence shown here is derived from an EMBL/GenBank/DDBJ whole genome shotgun (WGS) entry which is preliminary data.</text>
</comment>
<sequence>MINLFEKLDKKTIKLLNTLRNVGMNHQTILLEDNGFLPENTQSPYSFFSKCELLNVNPLFFNEVPVPDLWEIEGNNSIARIRDKGRVRGKIKFKKNWGTRIVEHVEWLNEKGQTQYIDYYNKYGYKFAQLLLDDNGKYIVKKYYNDKGKIIISENFVTNSYILTWRDKEYFFNSKLRFLEFYLEQSKIKLDSFLINSLAFPYALLRHVKNIEGKDYLFWQESPEELPGNMKYLLNNGNRTANILIPNSNEYNRIYNWLDDNEKNYLFKVGYVYDFIKQNSYSNEILTLTNSDDIPNIEQIVSKNPHLHFNIVAVTEMSKKLMSLGVYKNVSLYPHVRRSKVTELYKQCDIYLDINHGSEILDSVHAAFDYNLLILGYNETCHNNDVVDLNNLFKIENYEKLIEILASLPNKIILDNLLDNQLVHGRSISKDEFKSFFSK</sequence>
<reference evidence="5 6" key="1">
    <citation type="submission" date="2019-04" db="EMBL/GenBank/DDBJ databases">
        <title>Genomic characterization of Staphylococcus petrasii strains.</title>
        <authorList>
            <person name="Vrbovska V."/>
            <person name="Kovarovic V."/>
            <person name="Maslanova I."/>
            <person name="Indrakova A."/>
            <person name="Petras P."/>
            <person name="Sedo O."/>
            <person name="Svec P."/>
            <person name="Fisarova L."/>
            <person name="Sedlacek I."/>
            <person name="Doskar J."/>
            <person name="Pantucek R."/>
        </authorList>
    </citation>
    <scope>NUCLEOTIDE SEQUENCE [LARGE SCALE GENOMIC DNA]</scope>
    <source>
        <strain evidence="5 6">CCM 8529</strain>
    </source>
</reference>
<protein>
    <recommendedName>
        <fullName evidence="4">UDP-N-acetylglucosamine--peptide N-acetylglucosaminyltransferase stabilizing protein GtfB</fullName>
    </recommendedName>
    <alternativeName>
        <fullName evidence="4">Glycosyltransferase stabilizing protein GtfB</fullName>
    </alternativeName>
</protein>
<organism evidence="5 6">
    <name type="scientific">Staphylococcus pragensis</name>
    <dbReference type="NCBI Taxonomy" id="1611836"/>
    <lineage>
        <taxon>Bacteria</taxon>
        <taxon>Bacillati</taxon>
        <taxon>Bacillota</taxon>
        <taxon>Bacilli</taxon>
        <taxon>Bacillales</taxon>
        <taxon>Staphylococcaceae</taxon>
        <taxon>Staphylococcus</taxon>
    </lineage>
</organism>
<keyword evidence="3 4" id="KW-0472">Membrane</keyword>
<gene>
    <name evidence="4 5" type="primary">gtfB</name>
    <name evidence="5" type="ORF">E2558_10360</name>
</gene>
<dbReference type="UniPathway" id="UPA00378"/>
<dbReference type="EMBL" id="SRPJ01000007">
    <property type="protein sequence ID" value="TGN24460.1"/>
    <property type="molecule type" value="Genomic_DNA"/>
</dbReference>